<evidence type="ECO:0000313" key="1">
    <source>
        <dbReference type="EMBL" id="EHQ62257.1"/>
    </source>
</evidence>
<evidence type="ECO:0000313" key="2">
    <source>
        <dbReference type="Proteomes" id="UP000003900"/>
    </source>
</evidence>
<dbReference type="PATRIC" id="fig|1131935.3.peg.2223"/>
<sequence>MALTKLLHQLPTEIRIGVIGPLELLPLILQTLKAFPSFIPEVRVYRHESEAIDHTRELMHNVEVLLFSGPEPYRLARQRLTLPVPALYVPRSGTGLYRALFHLDHKCDMQACTADSLSKLAVERVFTELGIRGIDMYYCEGDLLLSRDDVLQFHVRHYEQGKSSAALTGSREVSEMLSIYGVPNEWVMPTEQDITVSLERALLSTETRRSKETQFVIGLIHMEGADIEGPQQDAGRTKERIHRTVQGFVESLNGHVTQINDYEYLFVTTRGAFEAVTGGYKSIQLAKEMGTAYGVTMSIGAGFGTSASDAGVHAELALRHAKDAGGNICFIVREDRSIIGPLEMAEANECDMSLIDFKLVKEAEAAGLSPMHLSKLVAQVARTGRTEYSAFELAVILNITVRSTHRLLSLWLDGGLIEIAREVKAPSKGRPKQIYRFPFLEDLVR</sequence>
<protein>
    <recommendedName>
        <fullName evidence="3">Transcriptional regulator</fullName>
    </recommendedName>
</protein>
<dbReference type="AlphaFoldDB" id="H3SF61"/>
<dbReference type="STRING" id="1131935.PDENDC454_10830"/>
<name>H3SF61_9BACL</name>
<dbReference type="InterPro" id="IPR043128">
    <property type="entry name" value="Rev_trsase/Diguanyl_cyclase"/>
</dbReference>
<dbReference type="EMBL" id="AHKH01000023">
    <property type="protein sequence ID" value="EHQ62257.1"/>
    <property type="molecule type" value="Genomic_DNA"/>
</dbReference>
<gene>
    <name evidence="1" type="ORF">PDENDC454_10830</name>
</gene>
<evidence type="ECO:0008006" key="3">
    <source>
        <dbReference type="Google" id="ProtNLM"/>
    </source>
</evidence>
<dbReference type="OrthoDB" id="4986073at2"/>
<reference evidence="1 2" key="1">
    <citation type="journal article" date="2012" name="J. Bacteriol.">
        <title>Genome Sequence of the Pattern-Forming Social Bacterium Paenibacillus dendritiformis C454 Chiral Morphotype.</title>
        <authorList>
            <person name="Sirota-Madi A."/>
            <person name="Olender T."/>
            <person name="Helman Y."/>
            <person name="Brainis I."/>
            <person name="Finkelshtein A."/>
            <person name="Roth D."/>
            <person name="Hagai E."/>
            <person name="Leshkowitz D."/>
            <person name="Brodsky L."/>
            <person name="Galatenko V."/>
            <person name="Nikolaev V."/>
            <person name="Gutnick D.L."/>
            <person name="Lancet D."/>
            <person name="Ben-Jacob E."/>
        </authorList>
    </citation>
    <scope>NUCLEOTIDE SEQUENCE [LARGE SCALE GENOMIC DNA]</scope>
    <source>
        <strain evidence="1 2">C454</strain>
    </source>
</reference>
<accession>H3SF61</accession>
<proteinExistence type="predicted"/>
<comment type="caution">
    <text evidence="1">The sequence shown here is derived from an EMBL/GenBank/DDBJ whole genome shotgun (WGS) entry which is preliminary data.</text>
</comment>
<organism evidence="1 2">
    <name type="scientific">Paenibacillus dendritiformis C454</name>
    <dbReference type="NCBI Taxonomy" id="1131935"/>
    <lineage>
        <taxon>Bacteria</taxon>
        <taxon>Bacillati</taxon>
        <taxon>Bacillota</taxon>
        <taxon>Bacilli</taxon>
        <taxon>Bacillales</taxon>
        <taxon>Paenibacillaceae</taxon>
        <taxon>Paenibacillus</taxon>
    </lineage>
</organism>
<keyword evidence="2" id="KW-1185">Reference proteome</keyword>
<dbReference type="Proteomes" id="UP000003900">
    <property type="component" value="Unassembled WGS sequence"/>
</dbReference>
<dbReference type="Gene3D" id="3.30.70.270">
    <property type="match status" value="1"/>
</dbReference>